<dbReference type="SUPFAM" id="SSF57850">
    <property type="entry name" value="RING/U-box"/>
    <property type="match status" value="2"/>
</dbReference>
<dbReference type="AlphaFoldDB" id="A0A1X6NL85"/>
<comment type="subcellular location">
    <subcellularLocation>
        <location evidence="2">Membrane</location>
        <topology evidence="2">Single-pass membrane protein</topology>
    </subcellularLocation>
</comment>
<dbReference type="OrthoDB" id="1431934at2759"/>
<feature type="transmembrane region" description="Helical" evidence="16">
    <location>
        <begin position="533"/>
        <end position="563"/>
    </location>
</feature>
<keyword evidence="8" id="KW-0677">Repeat</keyword>
<feature type="region of interest" description="Disordered" evidence="15">
    <location>
        <begin position="67"/>
        <end position="93"/>
    </location>
</feature>
<evidence type="ECO:0000256" key="8">
    <source>
        <dbReference type="ARBA" id="ARBA00022737"/>
    </source>
</evidence>
<dbReference type="InterPro" id="IPR013083">
    <property type="entry name" value="Znf_RING/FYVE/PHD"/>
</dbReference>
<dbReference type="FunFam" id="3.30.40.10:FF:000051">
    <property type="entry name" value="RBR-type E3 ubiquitin transferase"/>
    <property type="match status" value="1"/>
</dbReference>
<dbReference type="GO" id="GO:0005737">
    <property type="term" value="C:cytoplasm"/>
    <property type="evidence" value="ECO:0007669"/>
    <property type="project" value="UniProtKB-ARBA"/>
</dbReference>
<comment type="catalytic activity">
    <reaction evidence="1">
        <text>[E2 ubiquitin-conjugating enzyme]-S-ubiquitinyl-L-cysteine + [acceptor protein]-L-lysine = [E2 ubiquitin-conjugating enzyme]-L-cysteine + [acceptor protein]-N(6)-ubiquitinyl-L-lysine.</text>
        <dbReference type="EC" id="2.3.2.31"/>
    </reaction>
</comment>
<feature type="region of interest" description="Disordered" evidence="15">
    <location>
        <begin position="384"/>
        <end position="426"/>
    </location>
</feature>
<dbReference type="EMBL" id="KV919640">
    <property type="protein sequence ID" value="OSX69290.1"/>
    <property type="molecule type" value="Genomic_DNA"/>
</dbReference>
<evidence type="ECO:0000256" key="11">
    <source>
        <dbReference type="ARBA" id="ARBA00022833"/>
    </source>
</evidence>
<keyword evidence="5" id="KW-0808">Transferase</keyword>
<evidence type="ECO:0000256" key="6">
    <source>
        <dbReference type="ARBA" id="ARBA00022692"/>
    </source>
</evidence>
<feature type="compositionally biased region" description="Gly residues" evidence="15">
    <location>
        <begin position="67"/>
        <end position="76"/>
    </location>
</feature>
<keyword evidence="6 16" id="KW-0812">Transmembrane</keyword>
<dbReference type="PANTHER" id="PTHR11685">
    <property type="entry name" value="RBR FAMILY RING FINGER AND IBR DOMAIN-CONTAINING"/>
    <property type="match status" value="1"/>
</dbReference>
<feature type="domain" description="RING-type" evidence="18">
    <location>
        <begin position="163"/>
        <end position="531"/>
    </location>
</feature>
<dbReference type="Pfam" id="PF22191">
    <property type="entry name" value="IBR_1"/>
    <property type="match status" value="1"/>
</dbReference>
<evidence type="ECO:0000259" key="18">
    <source>
        <dbReference type="PROSITE" id="PS51873"/>
    </source>
</evidence>
<evidence type="ECO:0000256" key="9">
    <source>
        <dbReference type="ARBA" id="ARBA00022771"/>
    </source>
</evidence>
<feature type="compositionally biased region" description="Low complexity" evidence="15">
    <location>
        <begin position="395"/>
        <end position="408"/>
    </location>
</feature>
<keyword evidence="9 14" id="KW-0863">Zinc-finger</keyword>
<evidence type="ECO:0000256" key="5">
    <source>
        <dbReference type="ARBA" id="ARBA00022679"/>
    </source>
</evidence>
<organism evidence="19 20">
    <name type="scientific">Porphyra umbilicalis</name>
    <name type="common">Purple laver</name>
    <name type="synonym">Red alga</name>
    <dbReference type="NCBI Taxonomy" id="2786"/>
    <lineage>
        <taxon>Eukaryota</taxon>
        <taxon>Rhodophyta</taxon>
        <taxon>Bangiophyceae</taxon>
        <taxon>Bangiales</taxon>
        <taxon>Bangiaceae</taxon>
        <taxon>Porphyra</taxon>
    </lineage>
</organism>
<evidence type="ECO:0000256" key="13">
    <source>
        <dbReference type="ARBA" id="ARBA00023136"/>
    </source>
</evidence>
<dbReference type="InterPro" id="IPR044066">
    <property type="entry name" value="TRIAD_supradom"/>
</dbReference>
<dbReference type="Gene3D" id="3.30.40.10">
    <property type="entry name" value="Zinc/RING finger domain, C3HC4 (zinc finger)"/>
    <property type="match status" value="1"/>
</dbReference>
<comment type="pathway">
    <text evidence="3">Protein modification; protein ubiquitination.</text>
</comment>
<gene>
    <name evidence="19" type="ORF">BU14_1658s0001</name>
</gene>
<keyword evidence="12 16" id="KW-1133">Transmembrane helix</keyword>
<evidence type="ECO:0000256" key="7">
    <source>
        <dbReference type="ARBA" id="ARBA00022723"/>
    </source>
</evidence>
<dbReference type="Proteomes" id="UP000218209">
    <property type="component" value="Unassembled WGS sequence"/>
</dbReference>
<dbReference type="GO" id="GO:0061630">
    <property type="term" value="F:ubiquitin protein ligase activity"/>
    <property type="evidence" value="ECO:0007669"/>
    <property type="project" value="UniProtKB-EC"/>
</dbReference>
<evidence type="ECO:0000259" key="17">
    <source>
        <dbReference type="PROSITE" id="PS50089"/>
    </source>
</evidence>
<evidence type="ECO:0000256" key="12">
    <source>
        <dbReference type="ARBA" id="ARBA00022989"/>
    </source>
</evidence>
<dbReference type="InterPro" id="IPR017907">
    <property type="entry name" value="Znf_RING_CS"/>
</dbReference>
<keyword evidence="20" id="KW-1185">Reference proteome</keyword>
<reference evidence="19 20" key="1">
    <citation type="submission" date="2017-03" db="EMBL/GenBank/DDBJ databases">
        <title>WGS assembly of Porphyra umbilicalis.</title>
        <authorList>
            <person name="Brawley S.H."/>
            <person name="Blouin N.A."/>
            <person name="Ficko-Blean E."/>
            <person name="Wheeler G.L."/>
            <person name="Lohr M."/>
            <person name="Goodson H.V."/>
            <person name="Jenkins J.W."/>
            <person name="Blaby-Haas C.E."/>
            <person name="Helliwell K.E."/>
            <person name="Chan C."/>
            <person name="Marriage T."/>
            <person name="Bhattacharya D."/>
            <person name="Klein A.S."/>
            <person name="Badis Y."/>
            <person name="Brodie J."/>
            <person name="Cao Y."/>
            <person name="Collen J."/>
            <person name="Dittami S.M."/>
            <person name="Gachon C.M."/>
            <person name="Green B.R."/>
            <person name="Karpowicz S."/>
            <person name="Kim J.W."/>
            <person name="Kudahl U."/>
            <person name="Lin S."/>
            <person name="Michel G."/>
            <person name="Mittag M."/>
            <person name="Olson B.J."/>
            <person name="Pangilinan J."/>
            <person name="Peng Y."/>
            <person name="Qiu H."/>
            <person name="Shu S."/>
            <person name="Singer J.T."/>
            <person name="Smith A.G."/>
            <person name="Sprecher B.N."/>
            <person name="Wagner V."/>
            <person name="Wang W."/>
            <person name="Wang Z.-Y."/>
            <person name="Yan J."/>
            <person name="Yarish C."/>
            <person name="Zoeuner-Riek S."/>
            <person name="Zhuang Y."/>
            <person name="Zou Y."/>
            <person name="Lindquist E.A."/>
            <person name="Grimwood J."/>
            <person name="Barry K."/>
            <person name="Rokhsar D.S."/>
            <person name="Schmutz J."/>
            <person name="Stiller J.W."/>
            <person name="Grossman A.R."/>
            <person name="Prochnik S.E."/>
        </authorList>
    </citation>
    <scope>NUCLEOTIDE SEQUENCE [LARGE SCALE GENOMIC DNA]</scope>
    <source>
        <strain evidence="19">4086291</strain>
    </source>
</reference>
<name>A0A1X6NL85_PORUM</name>
<dbReference type="PROSITE" id="PS50089">
    <property type="entry name" value="ZF_RING_2"/>
    <property type="match status" value="1"/>
</dbReference>
<evidence type="ECO:0000256" key="14">
    <source>
        <dbReference type="PROSITE-ProRule" id="PRU00175"/>
    </source>
</evidence>
<evidence type="ECO:0000256" key="16">
    <source>
        <dbReference type="SAM" id="Phobius"/>
    </source>
</evidence>
<evidence type="ECO:0000256" key="15">
    <source>
        <dbReference type="SAM" id="MobiDB-lite"/>
    </source>
</evidence>
<evidence type="ECO:0000313" key="20">
    <source>
        <dbReference type="Proteomes" id="UP000218209"/>
    </source>
</evidence>
<keyword evidence="13 16" id="KW-0472">Membrane</keyword>
<keyword evidence="11" id="KW-0862">Zinc</keyword>
<sequence>MADAPEDGVVMLRVDSDGHVWDGSIPVDPSVAAAVRHSVRQEAAKQLRLEELRAAGWDIAGDFEGLLGGGRNGPRGGDWMQRPGSEEGPPADDSTCAIVSGDVSGSVPGTGAIPAAAVDDGGGLASRAAAAADLPAQGLFGTTAGVHWAVTPGLLVLPDEWRHNELCTVCFGRFSPNRMVTLASCTHAFCAGCYNSYLTSEIFSGKHDRLICLHGGCLVGATDADVERLVSPRTYRKLLYFRSRDGARARGEEGARWCAAEGCWARLHPAAVTIALAGATGGGGGSMGGLPLGLPSRRSSSLRSPRRPSVWAAAAMGWHPDEEPPPPDTTPPRVMVPAAAAATAAAVEVAAAAEAAGVTVPRPVGLPALAAAPLVAAPSAVGELDESAPAPAPSPVDGDCGAPPAGGDAPPPPPRTDEPPPPSVSPQHGVVTCHDCGTRNCVLCETLSTPDHACRRPTVPLTVRKQAVSFWRWAALHTRACPRCRVRIQKDSGCSHVTCSRCGAYFCYRCLGYLPTCCAQAGRQCVCVRTANAAVYSGLAVVGVVFSPLLVAAAVIGGVPYGAYRLSRRRRRRVVQRQAAGRGADGQAGDCMVGTGPSR</sequence>
<dbReference type="EC" id="2.3.2.31" evidence="4"/>
<dbReference type="PROSITE" id="PS00518">
    <property type="entry name" value="ZF_RING_1"/>
    <property type="match status" value="1"/>
</dbReference>
<evidence type="ECO:0000256" key="2">
    <source>
        <dbReference type="ARBA" id="ARBA00004167"/>
    </source>
</evidence>
<feature type="compositionally biased region" description="Pro residues" evidence="15">
    <location>
        <begin position="409"/>
        <end position="424"/>
    </location>
</feature>
<dbReference type="GO" id="GO:0016567">
    <property type="term" value="P:protein ubiquitination"/>
    <property type="evidence" value="ECO:0007669"/>
    <property type="project" value="InterPro"/>
</dbReference>
<dbReference type="Gene3D" id="1.20.120.1750">
    <property type="match status" value="1"/>
</dbReference>
<evidence type="ECO:0000256" key="1">
    <source>
        <dbReference type="ARBA" id="ARBA00001798"/>
    </source>
</evidence>
<feature type="domain" description="RING-type" evidence="17">
    <location>
        <begin position="167"/>
        <end position="212"/>
    </location>
</feature>
<dbReference type="InterPro" id="IPR001841">
    <property type="entry name" value="Znf_RING"/>
</dbReference>
<keyword evidence="10" id="KW-0833">Ubl conjugation pathway</keyword>
<feature type="region of interest" description="Disordered" evidence="15">
    <location>
        <begin position="579"/>
        <end position="599"/>
    </location>
</feature>
<protein>
    <recommendedName>
        <fullName evidence="4">RBR-type E3 ubiquitin transferase</fullName>
        <ecNumber evidence="4">2.3.2.31</ecNumber>
    </recommendedName>
</protein>
<accession>A0A1X6NL85</accession>
<evidence type="ECO:0000256" key="4">
    <source>
        <dbReference type="ARBA" id="ARBA00012251"/>
    </source>
</evidence>
<dbReference type="InterPro" id="IPR031127">
    <property type="entry name" value="E3_UB_ligase_RBR"/>
</dbReference>
<keyword evidence="7" id="KW-0479">Metal-binding</keyword>
<feature type="compositionally biased region" description="Low complexity" evidence="15">
    <location>
        <begin position="579"/>
        <end position="590"/>
    </location>
</feature>
<evidence type="ECO:0000256" key="10">
    <source>
        <dbReference type="ARBA" id="ARBA00022786"/>
    </source>
</evidence>
<dbReference type="PROSITE" id="PS51873">
    <property type="entry name" value="TRIAD"/>
    <property type="match status" value="1"/>
</dbReference>
<evidence type="ECO:0000256" key="3">
    <source>
        <dbReference type="ARBA" id="ARBA00004906"/>
    </source>
</evidence>
<dbReference type="GO" id="GO:0031090">
    <property type="term" value="C:organelle membrane"/>
    <property type="evidence" value="ECO:0007669"/>
    <property type="project" value="UniProtKB-ARBA"/>
</dbReference>
<dbReference type="GO" id="GO:0008270">
    <property type="term" value="F:zinc ion binding"/>
    <property type="evidence" value="ECO:0007669"/>
    <property type="project" value="UniProtKB-KW"/>
</dbReference>
<dbReference type="CDD" id="cd20336">
    <property type="entry name" value="Rcat_RBR"/>
    <property type="match status" value="1"/>
</dbReference>
<evidence type="ECO:0000313" key="19">
    <source>
        <dbReference type="EMBL" id="OSX69290.1"/>
    </source>
</evidence>
<proteinExistence type="predicted"/>